<proteinExistence type="predicted"/>
<evidence type="ECO:0000313" key="2">
    <source>
        <dbReference type="Proteomes" id="UP000708208"/>
    </source>
</evidence>
<reference evidence="1" key="1">
    <citation type="submission" date="2021-06" db="EMBL/GenBank/DDBJ databases">
        <authorList>
            <person name="Hodson N. C."/>
            <person name="Mongue J. A."/>
            <person name="Jaron S. K."/>
        </authorList>
    </citation>
    <scope>NUCLEOTIDE SEQUENCE</scope>
</reference>
<keyword evidence="2" id="KW-1185">Reference proteome</keyword>
<protein>
    <submittedName>
        <fullName evidence="1">Uncharacterized protein</fullName>
    </submittedName>
</protein>
<dbReference type="AlphaFoldDB" id="A0A8J2J1S4"/>
<dbReference type="Proteomes" id="UP000708208">
    <property type="component" value="Unassembled WGS sequence"/>
</dbReference>
<organism evidence="1 2">
    <name type="scientific">Allacma fusca</name>
    <dbReference type="NCBI Taxonomy" id="39272"/>
    <lineage>
        <taxon>Eukaryota</taxon>
        <taxon>Metazoa</taxon>
        <taxon>Ecdysozoa</taxon>
        <taxon>Arthropoda</taxon>
        <taxon>Hexapoda</taxon>
        <taxon>Collembola</taxon>
        <taxon>Symphypleona</taxon>
        <taxon>Sminthuridae</taxon>
        <taxon>Allacma</taxon>
    </lineage>
</organism>
<sequence>MKGPRGKEGTLDEGLRDRERLVAFIASRLTPTGSSSYKNARQAHCQPNMHHIYYHYQGYHSETIPGFVGMCVSMVSKFQRHILLPSPH</sequence>
<gene>
    <name evidence="1" type="ORF">AFUS01_LOCUS343</name>
</gene>
<name>A0A8J2J1S4_9HEXA</name>
<dbReference type="EMBL" id="CAJVCH010001433">
    <property type="protein sequence ID" value="CAG7638819.1"/>
    <property type="molecule type" value="Genomic_DNA"/>
</dbReference>
<accession>A0A8J2J1S4</accession>
<comment type="caution">
    <text evidence="1">The sequence shown here is derived from an EMBL/GenBank/DDBJ whole genome shotgun (WGS) entry which is preliminary data.</text>
</comment>
<evidence type="ECO:0000313" key="1">
    <source>
        <dbReference type="EMBL" id="CAG7638819.1"/>
    </source>
</evidence>